<evidence type="ECO:0000256" key="4">
    <source>
        <dbReference type="SAM" id="MobiDB-lite"/>
    </source>
</evidence>
<dbReference type="PANTHER" id="PTHR31470:SF46">
    <property type="entry name" value="ULP1 PROTEASE FAMILY, C-TERMINAL CATALYTIC DOMAIN CONTAINING PROTEIN"/>
    <property type="match status" value="1"/>
</dbReference>
<keyword evidence="3" id="KW-0378">Hydrolase</keyword>
<dbReference type="Gene3D" id="3.40.395.10">
    <property type="entry name" value="Adenoviral Proteinase, Chain A"/>
    <property type="match status" value="1"/>
</dbReference>
<proteinExistence type="inferred from homology"/>
<sequence length="275" mass="31505">MAEELDKLDFSIISFASDHPGTSSMPSSTGNPDKRSYQENVAKQSPKEGQSSEDVAIFEGYSNPIRPHFVMEKIEEMKHVDVIMYYLQKKYKNKNFPVNRYTTIDCFFKVFIDKAYVNYYEADVGKNLATQDASAKTDEVADMEMSLINTINGLSPRVGQPWHLVNEVLVPINYDGAFHWVLAVIALKDRCIYVYDSMASSWKRLQTTVYAKYLSEGLGIPPLGMDAQYHRLRYASLCKYGFEKAEHGYFSENDNPPRPRSKFAPKETYCVLHIH</sequence>
<reference evidence="6 7" key="1">
    <citation type="journal article" date="2017" name="Genome Biol.">
        <title>New reference genome sequences of hot pepper reveal the massive evolution of plant disease-resistance genes by retroduplication.</title>
        <authorList>
            <person name="Kim S."/>
            <person name="Park J."/>
            <person name="Yeom S.I."/>
            <person name="Kim Y.M."/>
            <person name="Seo E."/>
            <person name="Kim K.T."/>
            <person name="Kim M.S."/>
            <person name="Lee J.M."/>
            <person name="Cheong K."/>
            <person name="Shin H.S."/>
            <person name="Kim S.B."/>
            <person name="Han K."/>
            <person name="Lee J."/>
            <person name="Park M."/>
            <person name="Lee H.A."/>
            <person name="Lee H.Y."/>
            <person name="Lee Y."/>
            <person name="Oh S."/>
            <person name="Lee J.H."/>
            <person name="Choi E."/>
            <person name="Choi E."/>
            <person name="Lee S.E."/>
            <person name="Jeon J."/>
            <person name="Kim H."/>
            <person name="Choi G."/>
            <person name="Song H."/>
            <person name="Lee J."/>
            <person name="Lee S.C."/>
            <person name="Kwon J.K."/>
            <person name="Lee H.Y."/>
            <person name="Koo N."/>
            <person name="Hong Y."/>
            <person name="Kim R.W."/>
            <person name="Kang W.H."/>
            <person name="Huh J.H."/>
            <person name="Kang B.C."/>
            <person name="Yang T.J."/>
            <person name="Lee Y.H."/>
            <person name="Bennetzen J.L."/>
            <person name="Choi D."/>
        </authorList>
    </citation>
    <scope>NUCLEOTIDE SEQUENCE [LARGE SCALE GENOMIC DNA]</scope>
    <source>
        <strain evidence="7">cv. PBC81</strain>
    </source>
</reference>
<name>A0A2G2WTR1_CAPBA</name>
<evidence type="ECO:0000256" key="3">
    <source>
        <dbReference type="ARBA" id="ARBA00022801"/>
    </source>
</evidence>
<protein>
    <recommendedName>
        <fullName evidence="5">Ubiquitin-like protease family profile domain-containing protein</fullName>
    </recommendedName>
</protein>
<evidence type="ECO:0000256" key="2">
    <source>
        <dbReference type="ARBA" id="ARBA00022670"/>
    </source>
</evidence>
<feature type="region of interest" description="Disordered" evidence="4">
    <location>
        <begin position="15"/>
        <end position="54"/>
    </location>
</feature>
<comment type="similarity">
    <text evidence="1">Belongs to the peptidase C48 family.</text>
</comment>
<comment type="caution">
    <text evidence="6">The sequence shown here is derived from an EMBL/GenBank/DDBJ whole genome shotgun (WGS) entry which is preliminary data.</text>
</comment>
<evidence type="ECO:0000313" key="6">
    <source>
        <dbReference type="EMBL" id="PHT48559.1"/>
    </source>
</evidence>
<dbReference type="InterPro" id="IPR003653">
    <property type="entry name" value="Peptidase_C48_C"/>
</dbReference>
<evidence type="ECO:0000313" key="7">
    <source>
        <dbReference type="Proteomes" id="UP000224567"/>
    </source>
</evidence>
<dbReference type="SUPFAM" id="SSF54001">
    <property type="entry name" value="Cysteine proteinases"/>
    <property type="match status" value="1"/>
</dbReference>
<keyword evidence="7" id="KW-1185">Reference proteome</keyword>
<feature type="compositionally biased region" description="Polar residues" evidence="4">
    <location>
        <begin position="38"/>
        <end position="53"/>
    </location>
</feature>
<feature type="domain" description="Ubiquitin-like protease family profile" evidence="5">
    <location>
        <begin position="167"/>
        <end position="203"/>
    </location>
</feature>
<dbReference type="GO" id="GO:0008234">
    <property type="term" value="F:cysteine-type peptidase activity"/>
    <property type="evidence" value="ECO:0007669"/>
    <property type="project" value="InterPro"/>
</dbReference>
<keyword evidence="2" id="KW-0645">Protease</keyword>
<dbReference type="PANTHER" id="PTHR31470">
    <property type="entry name" value="CYSTEINE PROTEINASES SUPERFAMILY PROTEIN-RELATED-RELATED"/>
    <property type="match status" value="1"/>
</dbReference>
<evidence type="ECO:0000259" key="5">
    <source>
        <dbReference type="Pfam" id="PF02902"/>
    </source>
</evidence>
<evidence type="ECO:0000256" key="1">
    <source>
        <dbReference type="ARBA" id="ARBA00005234"/>
    </source>
</evidence>
<dbReference type="Proteomes" id="UP000224567">
    <property type="component" value="Unassembled WGS sequence"/>
</dbReference>
<accession>A0A2G2WTR1</accession>
<dbReference type="GO" id="GO:0006508">
    <property type="term" value="P:proteolysis"/>
    <property type="evidence" value="ECO:0007669"/>
    <property type="project" value="UniProtKB-KW"/>
</dbReference>
<dbReference type="OrthoDB" id="1939479at2759"/>
<dbReference type="Pfam" id="PF02902">
    <property type="entry name" value="Peptidase_C48"/>
    <property type="match status" value="1"/>
</dbReference>
<reference evidence="7" key="2">
    <citation type="journal article" date="2017" name="J. Anim. Genet.">
        <title>Multiple reference genome sequences of hot pepper reveal the massive evolution of plant disease resistance genes by retroduplication.</title>
        <authorList>
            <person name="Kim S."/>
            <person name="Park J."/>
            <person name="Yeom S.-I."/>
            <person name="Kim Y.-M."/>
            <person name="Seo E."/>
            <person name="Kim K.-T."/>
            <person name="Kim M.-S."/>
            <person name="Lee J.M."/>
            <person name="Cheong K."/>
            <person name="Shin H.-S."/>
            <person name="Kim S.-B."/>
            <person name="Han K."/>
            <person name="Lee J."/>
            <person name="Park M."/>
            <person name="Lee H.-A."/>
            <person name="Lee H.-Y."/>
            <person name="Lee Y."/>
            <person name="Oh S."/>
            <person name="Lee J.H."/>
            <person name="Choi E."/>
            <person name="Choi E."/>
            <person name="Lee S.E."/>
            <person name="Jeon J."/>
            <person name="Kim H."/>
            <person name="Choi G."/>
            <person name="Song H."/>
            <person name="Lee J."/>
            <person name="Lee S.-C."/>
            <person name="Kwon J.-K."/>
            <person name="Lee H.-Y."/>
            <person name="Koo N."/>
            <person name="Hong Y."/>
            <person name="Kim R.W."/>
            <person name="Kang W.-H."/>
            <person name="Huh J.H."/>
            <person name="Kang B.-C."/>
            <person name="Yang T.-J."/>
            <person name="Lee Y.-H."/>
            <person name="Bennetzen J.L."/>
            <person name="Choi D."/>
        </authorList>
    </citation>
    <scope>NUCLEOTIDE SEQUENCE [LARGE SCALE GENOMIC DNA]</scope>
    <source>
        <strain evidence="7">cv. PBC81</strain>
    </source>
</reference>
<gene>
    <name evidence="6" type="ORF">CQW23_12767</name>
</gene>
<feature type="compositionally biased region" description="Polar residues" evidence="4">
    <location>
        <begin position="20"/>
        <end position="31"/>
    </location>
</feature>
<organism evidence="6 7">
    <name type="scientific">Capsicum baccatum</name>
    <name type="common">Peruvian pepper</name>
    <dbReference type="NCBI Taxonomy" id="33114"/>
    <lineage>
        <taxon>Eukaryota</taxon>
        <taxon>Viridiplantae</taxon>
        <taxon>Streptophyta</taxon>
        <taxon>Embryophyta</taxon>
        <taxon>Tracheophyta</taxon>
        <taxon>Spermatophyta</taxon>
        <taxon>Magnoliopsida</taxon>
        <taxon>eudicotyledons</taxon>
        <taxon>Gunneridae</taxon>
        <taxon>Pentapetalae</taxon>
        <taxon>asterids</taxon>
        <taxon>lamiids</taxon>
        <taxon>Solanales</taxon>
        <taxon>Solanaceae</taxon>
        <taxon>Solanoideae</taxon>
        <taxon>Capsiceae</taxon>
        <taxon>Capsicum</taxon>
    </lineage>
</organism>
<dbReference type="EMBL" id="MLFT02000005">
    <property type="protein sequence ID" value="PHT48559.1"/>
    <property type="molecule type" value="Genomic_DNA"/>
</dbReference>
<dbReference type="InterPro" id="IPR038765">
    <property type="entry name" value="Papain-like_cys_pep_sf"/>
</dbReference>
<dbReference type="AlphaFoldDB" id="A0A2G2WTR1"/>